<dbReference type="InterPro" id="IPR002146">
    <property type="entry name" value="ATP_synth_b/b'su_bac/chlpt"/>
</dbReference>
<name>A0ABP3SCS2_9ACTN</name>
<dbReference type="Gene3D" id="6.10.250.1580">
    <property type="match status" value="1"/>
</dbReference>
<evidence type="ECO:0000256" key="1">
    <source>
        <dbReference type="ARBA" id="ARBA00004162"/>
    </source>
</evidence>
<keyword evidence="16" id="KW-0175">Coiled coil</keyword>
<dbReference type="Pfam" id="PF00430">
    <property type="entry name" value="ATP-synt_B"/>
    <property type="match status" value="1"/>
</dbReference>
<keyword evidence="11 14" id="KW-0066">ATP synthesis</keyword>
<evidence type="ECO:0000256" key="16">
    <source>
        <dbReference type="SAM" id="Coils"/>
    </source>
</evidence>
<evidence type="ECO:0000256" key="12">
    <source>
        <dbReference type="ARBA" id="ARBA00025198"/>
    </source>
</evidence>
<evidence type="ECO:0000256" key="9">
    <source>
        <dbReference type="ARBA" id="ARBA00023065"/>
    </source>
</evidence>
<evidence type="ECO:0000256" key="2">
    <source>
        <dbReference type="ARBA" id="ARBA00005513"/>
    </source>
</evidence>
<gene>
    <name evidence="14" type="primary">atpF</name>
    <name evidence="17" type="ORF">GCM10009547_41430</name>
</gene>
<evidence type="ECO:0000256" key="14">
    <source>
        <dbReference type="HAMAP-Rule" id="MF_01398"/>
    </source>
</evidence>
<reference evidence="18" key="1">
    <citation type="journal article" date="2019" name="Int. J. Syst. Evol. Microbiol.">
        <title>The Global Catalogue of Microorganisms (GCM) 10K type strain sequencing project: providing services to taxonomists for standard genome sequencing and annotation.</title>
        <authorList>
            <consortium name="The Broad Institute Genomics Platform"/>
            <consortium name="The Broad Institute Genome Sequencing Center for Infectious Disease"/>
            <person name="Wu L."/>
            <person name="Ma J."/>
        </authorList>
    </citation>
    <scope>NUCLEOTIDE SEQUENCE [LARGE SCALE GENOMIC DNA]</scope>
    <source>
        <strain evidence="18">JCM 10671</strain>
    </source>
</reference>
<comment type="caution">
    <text evidence="17">The sequence shown here is derived from an EMBL/GenBank/DDBJ whole genome shotgun (WGS) entry which is preliminary data.</text>
</comment>
<comment type="subcellular location">
    <subcellularLocation>
        <location evidence="1 14">Cell membrane</location>
        <topology evidence="1 14">Single-pass membrane protein</topology>
    </subcellularLocation>
</comment>
<evidence type="ECO:0000256" key="10">
    <source>
        <dbReference type="ARBA" id="ARBA00023136"/>
    </source>
</evidence>
<keyword evidence="6 14" id="KW-0812">Transmembrane</keyword>
<dbReference type="NCBIfam" id="TIGR01144">
    <property type="entry name" value="ATP_synt_b"/>
    <property type="match status" value="1"/>
</dbReference>
<comment type="function">
    <text evidence="12 14">F(1)F(0) ATP synthase produces ATP from ADP in the presence of a proton or sodium gradient. F-type ATPases consist of two structural domains, F(1) containing the extramembraneous catalytic core and F(0) containing the membrane proton channel, linked together by a central stalk and a peripheral stalk. During catalysis, ATP synthesis in the catalytic domain of F(1) is coupled via a rotary mechanism of the central stalk subunits to proton translocation.</text>
</comment>
<keyword evidence="9 14" id="KW-0406">Ion transport</keyword>
<evidence type="ECO:0000256" key="3">
    <source>
        <dbReference type="ARBA" id="ARBA00022448"/>
    </source>
</evidence>
<keyword evidence="10 14" id="KW-0472">Membrane</keyword>
<proteinExistence type="inferred from homology"/>
<dbReference type="PANTHER" id="PTHR33445">
    <property type="entry name" value="ATP SYNTHASE SUBUNIT B', CHLOROPLASTIC"/>
    <property type="match status" value="1"/>
</dbReference>
<dbReference type="SUPFAM" id="SSF81573">
    <property type="entry name" value="F1F0 ATP synthase subunit B, membrane domain"/>
    <property type="match status" value="1"/>
</dbReference>
<evidence type="ECO:0000256" key="13">
    <source>
        <dbReference type="ARBA" id="ARBA00025830"/>
    </source>
</evidence>
<keyword evidence="3 14" id="KW-0813">Transport</keyword>
<dbReference type="RefSeq" id="WP_344608336.1">
    <property type="nucleotide sequence ID" value="NZ_BAAAHE010000044.1"/>
</dbReference>
<protein>
    <recommendedName>
        <fullName evidence="14">ATP synthase subunit b</fullName>
    </recommendedName>
    <alternativeName>
        <fullName evidence="14">ATP synthase F(0) sector subunit b</fullName>
    </alternativeName>
    <alternativeName>
        <fullName evidence="14">ATPase subunit I</fullName>
    </alternativeName>
    <alternativeName>
        <fullName evidence="14">F-type ATPase subunit b</fullName>
        <shortName evidence="14">F-ATPase subunit b</shortName>
    </alternativeName>
</protein>
<evidence type="ECO:0000313" key="18">
    <source>
        <dbReference type="Proteomes" id="UP001500957"/>
    </source>
</evidence>
<dbReference type="Proteomes" id="UP001500957">
    <property type="component" value="Unassembled WGS sequence"/>
</dbReference>
<evidence type="ECO:0000256" key="8">
    <source>
        <dbReference type="ARBA" id="ARBA00022989"/>
    </source>
</evidence>
<keyword evidence="7 14" id="KW-0375">Hydrogen ion transport</keyword>
<comment type="function">
    <text evidence="14">Component of the F(0) channel, it forms part of the peripheral stalk, linking F(1) to F(0).</text>
</comment>
<accession>A0ABP3SCS2</accession>
<comment type="similarity">
    <text evidence="2 14 15">Belongs to the ATPase B chain family.</text>
</comment>
<keyword evidence="4 14" id="KW-1003">Cell membrane</keyword>
<sequence>MLRLAYSIATSESPEGIEEEEDDIFLIPNATMLVELVLFAIVLFVVWKFIVPPVAKAMAERQAKISGSMSDTEAATRKLAEAQAAYENAMADARAEANRLREEARAQHKAIVDEAAAAAQARADEITATTRAQLAEERERALASLQSDVSALAGQLAGRVVGEQV</sequence>
<keyword evidence="8 14" id="KW-1133">Transmembrane helix</keyword>
<dbReference type="PANTHER" id="PTHR33445:SF1">
    <property type="entry name" value="ATP SYNTHASE SUBUNIT B"/>
    <property type="match status" value="1"/>
</dbReference>
<feature type="transmembrane region" description="Helical" evidence="14">
    <location>
        <begin position="30"/>
        <end position="51"/>
    </location>
</feature>
<feature type="coiled-coil region" evidence="16">
    <location>
        <begin position="72"/>
        <end position="114"/>
    </location>
</feature>
<evidence type="ECO:0000256" key="5">
    <source>
        <dbReference type="ARBA" id="ARBA00022547"/>
    </source>
</evidence>
<evidence type="ECO:0000313" key="17">
    <source>
        <dbReference type="EMBL" id="GAA0633219.1"/>
    </source>
</evidence>
<dbReference type="InterPro" id="IPR050059">
    <property type="entry name" value="ATP_synthase_B_chain"/>
</dbReference>
<comment type="subunit">
    <text evidence="13 14">F-type ATPases have 2 components, F(1) - the catalytic core - and F(0) - the membrane proton channel. F(1) has five subunits: alpha(3), beta(3), gamma(1), delta(1), epsilon(1). F(0) has three main subunits: a(1), b(2) and c(10-14). The alpha and beta chains form an alternating ring which encloses part of the gamma chain. F(1) is attached to F(0) by a central stalk formed by the gamma and epsilon chains, while a peripheral stalk is formed by the delta and b chains.</text>
</comment>
<evidence type="ECO:0000256" key="7">
    <source>
        <dbReference type="ARBA" id="ARBA00022781"/>
    </source>
</evidence>
<evidence type="ECO:0000256" key="15">
    <source>
        <dbReference type="RuleBase" id="RU003848"/>
    </source>
</evidence>
<dbReference type="HAMAP" id="MF_01398">
    <property type="entry name" value="ATP_synth_b_bprime"/>
    <property type="match status" value="1"/>
</dbReference>
<evidence type="ECO:0000256" key="11">
    <source>
        <dbReference type="ARBA" id="ARBA00023310"/>
    </source>
</evidence>
<evidence type="ECO:0000256" key="6">
    <source>
        <dbReference type="ARBA" id="ARBA00022692"/>
    </source>
</evidence>
<keyword evidence="5 14" id="KW-0138">CF(0)</keyword>
<dbReference type="EMBL" id="BAAAHE010000044">
    <property type="protein sequence ID" value="GAA0633219.1"/>
    <property type="molecule type" value="Genomic_DNA"/>
</dbReference>
<keyword evidence="18" id="KW-1185">Reference proteome</keyword>
<dbReference type="InterPro" id="IPR028987">
    <property type="entry name" value="ATP_synth_B-like_membr_sf"/>
</dbReference>
<dbReference type="InterPro" id="IPR005864">
    <property type="entry name" value="ATP_synth_F0_bsu_bac"/>
</dbReference>
<organism evidence="17 18">
    <name type="scientific">Sporichthya brevicatena</name>
    <dbReference type="NCBI Taxonomy" id="171442"/>
    <lineage>
        <taxon>Bacteria</taxon>
        <taxon>Bacillati</taxon>
        <taxon>Actinomycetota</taxon>
        <taxon>Actinomycetes</taxon>
        <taxon>Sporichthyales</taxon>
        <taxon>Sporichthyaceae</taxon>
        <taxon>Sporichthya</taxon>
    </lineage>
</organism>
<dbReference type="CDD" id="cd06503">
    <property type="entry name" value="ATP-synt_Fo_b"/>
    <property type="match status" value="1"/>
</dbReference>
<evidence type="ECO:0000256" key="4">
    <source>
        <dbReference type="ARBA" id="ARBA00022475"/>
    </source>
</evidence>